<dbReference type="Gene3D" id="1.10.10.10">
    <property type="entry name" value="Winged helix-like DNA-binding domain superfamily/Winged helix DNA-binding domain"/>
    <property type="match status" value="1"/>
</dbReference>
<evidence type="ECO:0000256" key="1">
    <source>
        <dbReference type="SAM" id="MobiDB-lite"/>
    </source>
</evidence>
<proteinExistence type="predicted"/>
<dbReference type="InterPro" id="IPR036388">
    <property type="entry name" value="WH-like_DNA-bd_sf"/>
</dbReference>
<dbReference type="GO" id="GO:0003677">
    <property type="term" value="F:DNA binding"/>
    <property type="evidence" value="ECO:0007669"/>
    <property type="project" value="UniProtKB-KW"/>
</dbReference>
<gene>
    <name evidence="3" type="ORF">EV652_11827</name>
</gene>
<dbReference type="AlphaFoldDB" id="A0A4R2GZG9"/>
<feature type="region of interest" description="Disordered" evidence="1">
    <location>
        <begin position="1"/>
        <end position="22"/>
    </location>
</feature>
<organism evidence="3 4">
    <name type="scientific">Kribbella steppae</name>
    <dbReference type="NCBI Taxonomy" id="2512223"/>
    <lineage>
        <taxon>Bacteria</taxon>
        <taxon>Bacillati</taxon>
        <taxon>Actinomycetota</taxon>
        <taxon>Actinomycetes</taxon>
        <taxon>Propionibacteriales</taxon>
        <taxon>Kribbellaceae</taxon>
        <taxon>Kribbella</taxon>
    </lineage>
</organism>
<evidence type="ECO:0000313" key="4">
    <source>
        <dbReference type="Proteomes" id="UP000294508"/>
    </source>
</evidence>
<keyword evidence="3" id="KW-0238">DNA-binding</keyword>
<name>A0A4R2GZG9_9ACTN</name>
<sequence length="265" mass="28731">MRDSRSPVLDQGRPPPAHSEGGLHVDLHLLPQLGVAVGAGPVPICSRAERVLAFLALHSGRARRVTVAGTLWPDTTEERALSSLRTAVWNLSRLGVPLVQVTPTTLSLMSTVAVDAHEAALRARQLIDGQYDLADVPGTLQLLRQEMLVDWAEDWILVAQEQFRQLRLHALEALGEQLLLLGRHAQAVVAGLDAIACEPLRETAHLLLMKAYLDQGNRSAAIHQYQACARLLRDELGLRPSEAMTDLLARSVGGPALHDVGITVA</sequence>
<reference evidence="3 4" key="1">
    <citation type="journal article" date="2015" name="Stand. Genomic Sci.">
        <title>Genomic Encyclopedia of Bacterial and Archaeal Type Strains, Phase III: the genomes of soil and plant-associated and newly described type strains.</title>
        <authorList>
            <person name="Whitman W.B."/>
            <person name="Woyke T."/>
            <person name="Klenk H.P."/>
            <person name="Zhou Y."/>
            <person name="Lilburn T.G."/>
            <person name="Beck B.J."/>
            <person name="De Vos P."/>
            <person name="Vandamme P."/>
            <person name="Eisen J.A."/>
            <person name="Garrity G."/>
            <person name="Hugenholtz P."/>
            <person name="Kyrpides N.C."/>
        </authorList>
    </citation>
    <scope>NUCLEOTIDE SEQUENCE [LARGE SCALE GENOMIC DNA]</scope>
    <source>
        <strain evidence="3 4">VKM Ac-2572</strain>
    </source>
</reference>
<dbReference type="InterPro" id="IPR005158">
    <property type="entry name" value="BTAD"/>
</dbReference>
<dbReference type="PANTHER" id="PTHR35807">
    <property type="entry name" value="TRANSCRIPTIONAL REGULATOR REDD-RELATED"/>
    <property type="match status" value="1"/>
</dbReference>
<dbReference type="Pfam" id="PF03704">
    <property type="entry name" value="BTAD"/>
    <property type="match status" value="1"/>
</dbReference>
<dbReference type="InterPro" id="IPR011990">
    <property type="entry name" value="TPR-like_helical_dom_sf"/>
</dbReference>
<dbReference type="SMART" id="SM01043">
    <property type="entry name" value="BTAD"/>
    <property type="match status" value="1"/>
</dbReference>
<accession>A0A4R2GZG9</accession>
<evidence type="ECO:0000313" key="3">
    <source>
        <dbReference type="EMBL" id="TCO17199.1"/>
    </source>
</evidence>
<protein>
    <submittedName>
        <fullName evidence="3">DNA-binding SARP family transcriptional activator</fullName>
    </submittedName>
</protein>
<keyword evidence="4" id="KW-1185">Reference proteome</keyword>
<dbReference type="Proteomes" id="UP000294508">
    <property type="component" value="Unassembled WGS sequence"/>
</dbReference>
<comment type="caution">
    <text evidence="3">The sequence shown here is derived from an EMBL/GenBank/DDBJ whole genome shotgun (WGS) entry which is preliminary data.</text>
</comment>
<feature type="domain" description="Bacterial transcriptional activator" evidence="2">
    <location>
        <begin position="114"/>
        <end position="252"/>
    </location>
</feature>
<dbReference type="SUPFAM" id="SSF48452">
    <property type="entry name" value="TPR-like"/>
    <property type="match status" value="1"/>
</dbReference>
<evidence type="ECO:0000259" key="2">
    <source>
        <dbReference type="SMART" id="SM01043"/>
    </source>
</evidence>
<dbReference type="InterPro" id="IPR051677">
    <property type="entry name" value="AfsR-DnrI-RedD_regulator"/>
</dbReference>
<dbReference type="Gene3D" id="1.25.40.10">
    <property type="entry name" value="Tetratricopeptide repeat domain"/>
    <property type="match status" value="1"/>
</dbReference>
<dbReference type="EMBL" id="SLWN01000018">
    <property type="protein sequence ID" value="TCO17199.1"/>
    <property type="molecule type" value="Genomic_DNA"/>
</dbReference>